<organism evidence="4">
    <name type="scientific">mine drainage metagenome</name>
    <dbReference type="NCBI Taxonomy" id="410659"/>
    <lineage>
        <taxon>unclassified sequences</taxon>
        <taxon>metagenomes</taxon>
        <taxon>ecological metagenomes</taxon>
    </lineage>
</organism>
<dbReference type="InterPro" id="IPR012893">
    <property type="entry name" value="HipA-like_C"/>
</dbReference>
<dbReference type="Pfam" id="PF07804">
    <property type="entry name" value="HipA_C"/>
    <property type="match status" value="1"/>
</dbReference>
<evidence type="ECO:0000256" key="2">
    <source>
        <dbReference type="ARBA" id="ARBA00022777"/>
    </source>
</evidence>
<proteinExistence type="predicted"/>
<protein>
    <submittedName>
        <fullName evidence="4">HipA domain-containing protein</fullName>
    </submittedName>
</protein>
<accession>T0Y5X7</accession>
<dbReference type="EMBL" id="AUZX01015625">
    <property type="protein sequence ID" value="EQD28518.1"/>
    <property type="molecule type" value="Genomic_DNA"/>
</dbReference>
<keyword evidence="2" id="KW-0418">Kinase</keyword>
<comment type="caution">
    <text evidence="4">The sequence shown here is derived from an EMBL/GenBank/DDBJ whole genome shotgun (WGS) entry which is preliminary data.</text>
</comment>
<evidence type="ECO:0000256" key="1">
    <source>
        <dbReference type="ARBA" id="ARBA00022679"/>
    </source>
</evidence>
<dbReference type="AlphaFoldDB" id="T0Y5X7"/>
<gene>
    <name evidence="4" type="ORF">B1A_21147</name>
</gene>
<evidence type="ECO:0000313" key="4">
    <source>
        <dbReference type="EMBL" id="EQD28518.1"/>
    </source>
</evidence>
<reference evidence="4" key="1">
    <citation type="submission" date="2013-08" db="EMBL/GenBank/DDBJ databases">
        <authorList>
            <person name="Mendez C."/>
            <person name="Richter M."/>
            <person name="Ferrer M."/>
            <person name="Sanchez J."/>
        </authorList>
    </citation>
    <scope>NUCLEOTIDE SEQUENCE</scope>
</reference>
<sequence>WLLAAPDGHAKNFSLFIEQGGRYRMTPLYDVMSAWPVIGVGPNKFDRKKLKLAMGVRGKNMHYLLDEIRRQHWNTTAKRNAMGIDFEEDIALLLKKIPDAINVVARHLPSGFPAQVSDSIFEGIRTQAGRLAEMGQLDGSVNPSLTKNEWSLE</sequence>
<feature type="domain" description="HipA-like C-terminal" evidence="3">
    <location>
        <begin position="1"/>
        <end position="86"/>
    </location>
</feature>
<evidence type="ECO:0000259" key="3">
    <source>
        <dbReference type="Pfam" id="PF07804"/>
    </source>
</evidence>
<feature type="non-terminal residue" evidence="4">
    <location>
        <position position="1"/>
    </location>
</feature>
<reference evidence="4" key="2">
    <citation type="journal article" date="2014" name="ISME J.">
        <title>Microbial stratification in low pH oxic and suboxic macroscopic growths along an acid mine drainage.</title>
        <authorList>
            <person name="Mendez-Garcia C."/>
            <person name="Mesa V."/>
            <person name="Sprenger R.R."/>
            <person name="Richter M."/>
            <person name="Diez M.S."/>
            <person name="Solano J."/>
            <person name="Bargiela R."/>
            <person name="Golyshina O.V."/>
            <person name="Manteca A."/>
            <person name="Ramos J.L."/>
            <person name="Gallego J.R."/>
            <person name="Llorente I."/>
            <person name="Martins Dos Santos V.A."/>
            <person name="Jensen O.N."/>
            <person name="Pelaez A.I."/>
            <person name="Sanchez J."/>
            <person name="Ferrer M."/>
        </authorList>
    </citation>
    <scope>NUCLEOTIDE SEQUENCE</scope>
</reference>
<keyword evidence="1" id="KW-0808">Transferase</keyword>
<dbReference type="GO" id="GO:0016301">
    <property type="term" value="F:kinase activity"/>
    <property type="evidence" value="ECO:0007669"/>
    <property type="project" value="UniProtKB-KW"/>
</dbReference>
<name>T0Y5X7_9ZZZZ</name>